<dbReference type="AlphaFoldDB" id="A0A9P5Y6R5"/>
<keyword evidence="2" id="KW-1185">Reference proteome</keyword>
<evidence type="ECO:0000313" key="2">
    <source>
        <dbReference type="Proteomes" id="UP000807353"/>
    </source>
</evidence>
<reference evidence="1" key="1">
    <citation type="submission" date="2020-11" db="EMBL/GenBank/DDBJ databases">
        <authorList>
            <consortium name="DOE Joint Genome Institute"/>
            <person name="Ahrendt S."/>
            <person name="Riley R."/>
            <person name="Andreopoulos W."/>
            <person name="Labutti K."/>
            <person name="Pangilinan J."/>
            <person name="Ruiz-Duenas F.J."/>
            <person name="Barrasa J.M."/>
            <person name="Sanchez-Garcia M."/>
            <person name="Camarero S."/>
            <person name="Miyauchi S."/>
            <person name="Serrano A."/>
            <person name="Linde D."/>
            <person name="Babiker R."/>
            <person name="Drula E."/>
            <person name="Ayuso-Fernandez I."/>
            <person name="Pacheco R."/>
            <person name="Padilla G."/>
            <person name="Ferreira P."/>
            <person name="Barriuso J."/>
            <person name="Kellner H."/>
            <person name="Castanera R."/>
            <person name="Alfaro M."/>
            <person name="Ramirez L."/>
            <person name="Pisabarro A.G."/>
            <person name="Kuo A."/>
            <person name="Tritt A."/>
            <person name="Lipzen A."/>
            <person name="He G."/>
            <person name="Yan M."/>
            <person name="Ng V."/>
            <person name="Cullen D."/>
            <person name="Martin F."/>
            <person name="Rosso M.-N."/>
            <person name="Henrissat B."/>
            <person name="Hibbett D."/>
            <person name="Martinez A.T."/>
            <person name="Grigoriev I.V."/>
        </authorList>
    </citation>
    <scope>NUCLEOTIDE SEQUENCE</scope>
    <source>
        <strain evidence="1">CBS 247.69</strain>
    </source>
</reference>
<evidence type="ECO:0000313" key="1">
    <source>
        <dbReference type="EMBL" id="KAF9463244.1"/>
    </source>
</evidence>
<dbReference type="InterPro" id="IPR032675">
    <property type="entry name" value="LRR_dom_sf"/>
</dbReference>
<dbReference type="SUPFAM" id="SSF52047">
    <property type="entry name" value="RNI-like"/>
    <property type="match status" value="1"/>
</dbReference>
<dbReference type="EMBL" id="MU150264">
    <property type="protein sequence ID" value="KAF9463244.1"/>
    <property type="molecule type" value="Genomic_DNA"/>
</dbReference>
<comment type="caution">
    <text evidence="1">The sequence shown here is derived from an EMBL/GenBank/DDBJ whole genome shotgun (WGS) entry which is preliminary data.</text>
</comment>
<dbReference type="OrthoDB" id="3365698at2759"/>
<evidence type="ECO:0008006" key="3">
    <source>
        <dbReference type="Google" id="ProtNLM"/>
    </source>
</evidence>
<dbReference type="Gene3D" id="3.80.10.10">
    <property type="entry name" value="Ribonuclease Inhibitor"/>
    <property type="match status" value="1"/>
</dbReference>
<organism evidence="1 2">
    <name type="scientific">Collybia nuda</name>
    <dbReference type="NCBI Taxonomy" id="64659"/>
    <lineage>
        <taxon>Eukaryota</taxon>
        <taxon>Fungi</taxon>
        <taxon>Dikarya</taxon>
        <taxon>Basidiomycota</taxon>
        <taxon>Agaricomycotina</taxon>
        <taxon>Agaricomycetes</taxon>
        <taxon>Agaricomycetidae</taxon>
        <taxon>Agaricales</taxon>
        <taxon>Tricholomatineae</taxon>
        <taxon>Clitocybaceae</taxon>
        <taxon>Collybia</taxon>
    </lineage>
</organism>
<accession>A0A9P5Y6R5</accession>
<dbReference type="Proteomes" id="UP000807353">
    <property type="component" value="Unassembled WGS sequence"/>
</dbReference>
<proteinExistence type="predicted"/>
<name>A0A9P5Y6R5_9AGAR</name>
<sequence length="503" mass="56982">MADQLLVFPLSAIDMFSLQNQSLTEEKLGDQCGKTPFNVVLRAETEMIFDSRSPRSIDDLPAEILSEIFSWCSLPPTYSCFVKPQPGNAPLVLRRVCSAWLRTVDSISHLWTTMEFMDEGQATGRFLKFAQRWLARAKAYPLRISLDFHQEAQSHADAVIKTFLLPNLHRIQELSLSAPLGSYRLLVRKMPSVMPCLQLLSLSISGTAQDINWDEEGVIDFRGCPKLREVTMNMVAPDPGFVGTSVVLVPWVLLTNIKLEQSILSINQARTILYACRNAVICEFSIGGALQDQLDHQLQEFCPQYIVLPHLKKIFIECEDDGNGGKAPQLSPLFNHLGLPNLESLDIASMAPLSDEGLMKSITDLHTRCPFALNEFSLTSVAVELGSLLVFLRKVPTLTKLYLDGNDSRYHHYAELLNLITYRPSSLDNILPNLEQLSIRDNLNVRFWNYQNPDGDLSGYNLFTSRWWHGGYPYAQEGLARLNHICVYWKNFGWHLYVAEQAW</sequence>
<protein>
    <recommendedName>
        <fullName evidence="3">F-box domain-containing protein</fullName>
    </recommendedName>
</protein>
<gene>
    <name evidence="1" type="ORF">BDZ94DRAFT_633191</name>
</gene>